<evidence type="ECO:0000313" key="1">
    <source>
        <dbReference type="EMBL" id="PZQ69591.1"/>
    </source>
</evidence>
<organism evidence="1 2">
    <name type="scientific">Variovorax paradoxus</name>
    <dbReference type="NCBI Taxonomy" id="34073"/>
    <lineage>
        <taxon>Bacteria</taxon>
        <taxon>Pseudomonadati</taxon>
        <taxon>Pseudomonadota</taxon>
        <taxon>Betaproteobacteria</taxon>
        <taxon>Burkholderiales</taxon>
        <taxon>Comamonadaceae</taxon>
        <taxon>Variovorax</taxon>
    </lineage>
</organism>
<proteinExistence type="predicted"/>
<dbReference type="Proteomes" id="UP000249135">
    <property type="component" value="Unassembled WGS sequence"/>
</dbReference>
<dbReference type="EMBL" id="QFPP01000293">
    <property type="protein sequence ID" value="PZQ69591.1"/>
    <property type="molecule type" value="Genomic_DNA"/>
</dbReference>
<evidence type="ECO:0000313" key="2">
    <source>
        <dbReference type="Proteomes" id="UP000249135"/>
    </source>
</evidence>
<name>A0A2W5PUK0_VARPD</name>
<sequence>MRNLAVDSSMLAPIGGAFYPTGHSMLMFETEDQAKEVGQRLLDHGFTRDEIYFIPASVVLAQISPTVADADNPLPSAGTDGATVRAFTKLAREGHAGLLVRTEEDEARDRLMAAVGSTPYSIAQRYRRLVIEDL</sequence>
<comment type="caution">
    <text evidence="1">The sequence shown here is derived from an EMBL/GenBank/DDBJ whole genome shotgun (WGS) entry which is preliminary data.</text>
</comment>
<gene>
    <name evidence="1" type="ORF">DI563_19420</name>
</gene>
<dbReference type="AlphaFoldDB" id="A0A2W5PUK0"/>
<protein>
    <submittedName>
        <fullName evidence="1">Uncharacterized protein</fullName>
    </submittedName>
</protein>
<accession>A0A2W5PUK0</accession>
<reference evidence="1 2" key="1">
    <citation type="submission" date="2017-08" db="EMBL/GenBank/DDBJ databases">
        <title>Infants hospitalized years apart are colonized by the same room-sourced microbial strains.</title>
        <authorList>
            <person name="Brooks B."/>
            <person name="Olm M.R."/>
            <person name="Firek B.A."/>
            <person name="Baker R."/>
            <person name="Thomas B.C."/>
            <person name="Morowitz M.J."/>
            <person name="Banfield J.F."/>
        </authorList>
    </citation>
    <scope>NUCLEOTIDE SEQUENCE [LARGE SCALE GENOMIC DNA]</scope>
    <source>
        <strain evidence="1">S2_005_003_R2_41</strain>
    </source>
</reference>